<keyword evidence="3" id="KW-1185">Reference proteome</keyword>
<sequence length="484" mass="52697">MASTSASASAPALRGQKIDQCFLRIDVDDEQDSLDDTSNPLAPAPTDDSSALTIPVTLRIFFDHAKCLAFFRLYTNRLELTANNTQVFLDIHPDKVRTLSVHHCSYQNLDVHGGPCAADMPPIRQYLRFRFTTPGTINLIVPQAIPPGQLLHLATSKSQTTLASLRKLLVQRSTLNILLPSTIDDWDVRLRACCDALSRQHLFATPLRPDRRMCDLRSLYQGQGGRVVDVDAELSEGLLFPASALSPEPAPAVPGDDQPPPAYPGEGEAHILETKTTTIGGRKRLRSRSPSRSPTPPHPRSTNVSSPPPSHNSKCAHLNLACTERECRIAVLLQCLEKKEAVLHEQIAQADDASRRLTALIAASKEREAALEDHSGGIGLEVGASAAAAVHANTPSADSRQGSSTASIASNISDRIQAYLTARLDRFEEEFRERADQVTSVDVENIVSDNLYGYVTEDAMYEAIQQAVDGVLEQVGEKLCSAFL</sequence>
<evidence type="ECO:0000313" key="3">
    <source>
        <dbReference type="Proteomes" id="UP001140453"/>
    </source>
</evidence>
<dbReference type="Proteomes" id="UP001140453">
    <property type="component" value="Unassembled WGS sequence"/>
</dbReference>
<reference evidence="2" key="1">
    <citation type="submission" date="2022-10" db="EMBL/GenBank/DDBJ databases">
        <title>Tapping the CABI collections for fungal endophytes: first genome assemblies for Collariella, Neodidymelliopsis, Ascochyta clinopodiicola, Didymella pomorum, Didymosphaeria variabile, Neocosmospora piperis and Neocucurbitaria cava.</title>
        <authorList>
            <person name="Hill R."/>
        </authorList>
    </citation>
    <scope>NUCLEOTIDE SEQUENCE</scope>
    <source>
        <strain evidence="2">IMI 355082</strain>
    </source>
</reference>
<evidence type="ECO:0000313" key="2">
    <source>
        <dbReference type="EMBL" id="KAJ4385207.1"/>
    </source>
</evidence>
<feature type="region of interest" description="Disordered" evidence="1">
    <location>
        <begin position="243"/>
        <end position="313"/>
    </location>
</feature>
<organism evidence="2 3">
    <name type="scientific">Gnomoniopsis smithogilvyi</name>
    <dbReference type="NCBI Taxonomy" id="1191159"/>
    <lineage>
        <taxon>Eukaryota</taxon>
        <taxon>Fungi</taxon>
        <taxon>Dikarya</taxon>
        <taxon>Ascomycota</taxon>
        <taxon>Pezizomycotina</taxon>
        <taxon>Sordariomycetes</taxon>
        <taxon>Sordariomycetidae</taxon>
        <taxon>Diaporthales</taxon>
        <taxon>Gnomoniaceae</taxon>
        <taxon>Gnomoniopsis</taxon>
    </lineage>
</organism>
<dbReference type="AlphaFoldDB" id="A0A9W8YJR3"/>
<accession>A0A9W8YJR3</accession>
<protein>
    <submittedName>
        <fullName evidence="2">Uncharacterized protein</fullName>
    </submittedName>
</protein>
<dbReference type="EMBL" id="JAPEVB010000008">
    <property type="protein sequence ID" value="KAJ4385207.1"/>
    <property type="molecule type" value="Genomic_DNA"/>
</dbReference>
<proteinExistence type="predicted"/>
<dbReference type="OrthoDB" id="5236435at2759"/>
<name>A0A9W8YJR3_9PEZI</name>
<comment type="caution">
    <text evidence="2">The sequence shown here is derived from an EMBL/GenBank/DDBJ whole genome shotgun (WGS) entry which is preliminary data.</text>
</comment>
<evidence type="ECO:0000256" key="1">
    <source>
        <dbReference type="SAM" id="MobiDB-lite"/>
    </source>
</evidence>
<feature type="compositionally biased region" description="Pro residues" evidence="1">
    <location>
        <begin position="248"/>
        <end position="263"/>
    </location>
</feature>
<gene>
    <name evidence="2" type="ORF">N0V93_010268</name>
</gene>